<evidence type="ECO:0000256" key="4">
    <source>
        <dbReference type="ARBA" id="ARBA00022692"/>
    </source>
</evidence>
<evidence type="ECO:0000256" key="8">
    <source>
        <dbReference type="SAM" id="Phobius"/>
    </source>
</evidence>
<dbReference type="InterPro" id="IPR007227">
    <property type="entry name" value="Cell_shape_determining_MreD"/>
</dbReference>
<keyword evidence="3" id="KW-1003">Cell membrane</keyword>
<dbReference type="EMBL" id="DXCK01000046">
    <property type="protein sequence ID" value="HIZ01243.1"/>
    <property type="molecule type" value="Genomic_DNA"/>
</dbReference>
<dbReference type="GO" id="GO:0005886">
    <property type="term" value="C:plasma membrane"/>
    <property type="evidence" value="ECO:0007669"/>
    <property type="project" value="UniProtKB-SubCell"/>
</dbReference>
<sequence length="172" mass="19099">MIQDYIHRIGWFVGLLLVQVLILNNVHIEGFATPFVYIYLMIKFASDTGRKEQMLWAFALGLSVDMFADTPGMNASASVLLAFVRPFFLRLFMPRDMSDSFIPGFRTMGAGAFIKYVAACTLIHHTALYAIEYFSAAHTGTAVLHIMASSVLTVAGITAIEGIRRTPANKER</sequence>
<keyword evidence="6 8" id="KW-1133">Transmembrane helix</keyword>
<evidence type="ECO:0000256" key="1">
    <source>
        <dbReference type="ARBA" id="ARBA00004651"/>
    </source>
</evidence>
<dbReference type="Proteomes" id="UP000824023">
    <property type="component" value="Unassembled WGS sequence"/>
</dbReference>
<evidence type="ECO:0000313" key="10">
    <source>
        <dbReference type="Proteomes" id="UP000824023"/>
    </source>
</evidence>
<feature type="transmembrane region" description="Helical" evidence="8">
    <location>
        <begin position="113"/>
        <end position="131"/>
    </location>
</feature>
<feature type="transmembrane region" description="Helical" evidence="8">
    <location>
        <begin position="12"/>
        <end position="40"/>
    </location>
</feature>
<reference evidence="9" key="2">
    <citation type="submission" date="2021-04" db="EMBL/GenBank/DDBJ databases">
        <authorList>
            <person name="Gilroy R."/>
        </authorList>
    </citation>
    <scope>NUCLEOTIDE SEQUENCE</scope>
    <source>
        <strain evidence="9">ChiHjej12B11-24981</strain>
    </source>
</reference>
<evidence type="ECO:0000313" key="9">
    <source>
        <dbReference type="EMBL" id="HIZ01243.1"/>
    </source>
</evidence>
<name>A0A9D2A2V6_9BACE</name>
<comment type="subcellular location">
    <subcellularLocation>
        <location evidence="1">Cell membrane</location>
        <topology evidence="1">Multi-pass membrane protein</topology>
    </subcellularLocation>
</comment>
<organism evidence="9 10">
    <name type="scientific">Candidatus Bacteroides merdipullorum</name>
    <dbReference type="NCBI Taxonomy" id="2838474"/>
    <lineage>
        <taxon>Bacteria</taxon>
        <taxon>Pseudomonadati</taxon>
        <taxon>Bacteroidota</taxon>
        <taxon>Bacteroidia</taxon>
        <taxon>Bacteroidales</taxon>
        <taxon>Bacteroidaceae</taxon>
        <taxon>Bacteroides</taxon>
    </lineage>
</organism>
<evidence type="ECO:0000256" key="7">
    <source>
        <dbReference type="ARBA" id="ARBA00023136"/>
    </source>
</evidence>
<keyword evidence="4 8" id="KW-0812">Transmembrane</keyword>
<keyword evidence="7 8" id="KW-0472">Membrane</keyword>
<dbReference type="GO" id="GO:0008360">
    <property type="term" value="P:regulation of cell shape"/>
    <property type="evidence" value="ECO:0007669"/>
    <property type="project" value="UniProtKB-KW"/>
</dbReference>
<reference evidence="9" key="1">
    <citation type="journal article" date="2021" name="PeerJ">
        <title>Extensive microbial diversity within the chicken gut microbiome revealed by metagenomics and culture.</title>
        <authorList>
            <person name="Gilroy R."/>
            <person name="Ravi A."/>
            <person name="Getino M."/>
            <person name="Pursley I."/>
            <person name="Horton D.L."/>
            <person name="Alikhan N.F."/>
            <person name="Baker D."/>
            <person name="Gharbi K."/>
            <person name="Hall N."/>
            <person name="Watson M."/>
            <person name="Adriaenssens E.M."/>
            <person name="Foster-Nyarko E."/>
            <person name="Jarju S."/>
            <person name="Secka A."/>
            <person name="Antonio M."/>
            <person name="Oren A."/>
            <person name="Chaudhuri R.R."/>
            <person name="La Ragione R."/>
            <person name="Hildebrand F."/>
            <person name="Pallen M.J."/>
        </authorList>
    </citation>
    <scope>NUCLEOTIDE SEQUENCE</scope>
    <source>
        <strain evidence="9">ChiHjej12B11-24981</strain>
    </source>
</reference>
<feature type="transmembrane region" description="Helical" evidence="8">
    <location>
        <begin position="143"/>
        <end position="163"/>
    </location>
</feature>
<comment type="similarity">
    <text evidence="2">Belongs to the MreD family.</text>
</comment>
<accession>A0A9D2A2V6</accession>
<evidence type="ECO:0000256" key="5">
    <source>
        <dbReference type="ARBA" id="ARBA00022960"/>
    </source>
</evidence>
<evidence type="ECO:0000256" key="6">
    <source>
        <dbReference type="ARBA" id="ARBA00022989"/>
    </source>
</evidence>
<protein>
    <submittedName>
        <fullName evidence="9">Rod shape-determining protein MreD</fullName>
    </submittedName>
</protein>
<feature type="transmembrane region" description="Helical" evidence="8">
    <location>
        <begin position="74"/>
        <end position="92"/>
    </location>
</feature>
<comment type="caution">
    <text evidence="9">The sequence shown here is derived from an EMBL/GenBank/DDBJ whole genome shotgun (WGS) entry which is preliminary data.</text>
</comment>
<proteinExistence type="inferred from homology"/>
<gene>
    <name evidence="9" type="primary">mreD</name>
    <name evidence="9" type="ORF">H9819_03195</name>
</gene>
<evidence type="ECO:0000256" key="2">
    <source>
        <dbReference type="ARBA" id="ARBA00007776"/>
    </source>
</evidence>
<evidence type="ECO:0000256" key="3">
    <source>
        <dbReference type="ARBA" id="ARBA00022475"/>
    </source>
</evidence>
<keyword evidence="5" id="KW-0133">Cell shape</keyword>
<dbReference type="NCBIfam" id="TIGR03426">
    <property type="entry name" value="shape_MreD"/>
    <property type="match status" value="1"/>
</dbReference>
<dbReference type="AlphaFoldDB" id="A0A9D2A2V6"/>